<dbReference type="EMBL" id="GEFH01000532">
    <property type="protein sequence ID" value="JAP68049.1"/>
    <property type="molecule type" value="mRNA"/>
</dbReference>
<dbReference type="GO" id="GO:0005789">
    <property type="term" value="C:endoplasmic reticulum membrane"/>
    <property type="evidence" value="ECO:0007669"/>
    <property type="project" value="TreeGrafter"/>
</dbReference>
<evidence type="ECO:0000259" key="6">
    <source>
        <dbReference type="PROSITE" id="PS50848"/>
    </source>
</evidence>
<keyword evidence="5" id="KW-1133">Transmembrane helix</keyword>
<dbReference type="Pfam" id="PF01852">
    <property type="entry name" value="START"/>
    <property type="match status" value="1"/>
</dbReference>
<feature type="domain" description="MENTAL" evidence="7">
    <location>
        <begin position="46"/>
        <end position="223"/>
    </location>
</feature>
<sequence>MGAANSSHDAACPRPEPHWIHYGSINLEDEMPAEALKVGASVGKKISPVRRFFALLATFDVCFCSFLWILCSMLQYKSVKLVYEKEILGYGISTSLFDMSVLSALRFVVLILAYIVFRLKHWLLVALMTTLSGAIVICKTFLYDWQGQLAVNSGVLAGVLLLVTSFVLPWGQAWFLDFRVVPSENRASQLLARIVNDAFPPVPSTVGRENVRSEDGGTTFYSPESGSENESLAGDDVQVRSDIQLPHDLRVRFEQPECAPRLLAPEERLYKRKAEEALDTALKIFHESNWKTEKMDHNGAIQTCHHSKFGKVYKYAGTLPASPEVILDILFNRLEEQVHWNPSVKEARVIESIDSQTDIVYILSDGAKGVVSCRDFVNLRMWQKRGESYLLCAISAEHAKQPPKKTIVRGEQGPLLYMLAPSDTEMHRSKFQWLLNVNLKGWLPQYVIDKAMAKSMFEYADALKAHLSSLEMSPESI</sequence>
<dbReference type="Pfam" id="PF10457">
    <property type="entry name" value="MENTAL"/>
    <property type="match status" value="1"/>
</dbReference>
<evidence type="ECO:0000259" key="7">
    <source>
        <dbReference type="PROSITE" id="PS51439"/>
    </source>
</evidence>
<feature type="transmembrane region" description="Helical" evidence="5">
    <location>
        <begin position="122"/>
        <end position="143"/>
    </location>
</feature>
<protein>
    <submittedName>
        <fullName evidence="8">Putative steroidogenic acute regulatory protein</fullName>
    </submittedName>
</protein>
<dbReference type="Gene3D" id="3.30.530.20">
    <property type="match status" value="1"/>
</dbReference>
<evidence type="ECO:0000256" key="2">
    <source>
        <dbReference type="ARBA" id="ARBA00022692"/>
    </source>
</evidence>
<dbReference type="GO" id="GO:0005765">
    <property type="term" value="C:lysosomal membrane"/>
    <property type="evidence" value="ECO:0007669"/>
    <property type="project" value="TreeGrafter"/>
</dbReference>
<evidence type="ECO:0000256" key="3">
    <source>
        <dbReference type="ARBA" id="ARBA00023136"/>
    </source>
</evidence>
<dbReference type="PANTHER" id="PTHR46121:SF4">
    <property type="entry name" value="STEROIDOGENIC ACUTE REGULATORY PROTEIN-LIKE"/>
    <property type="match status" value="1"/>
</dbReference>
<evidence type="ECO:0000256" key="4">
    <source>
        <dbReference type="SAM" id="MobiDB-lite"/>
    </source>
</evidence>
<feature type="transmembrane region" description="Helical" evidence="5">
    <location>
        <begin position="52"/>
        <end position="76"/>
    </location>
</feature>
<name>A0A131XLU2_9ACAR</name>
<feature type="compositionally biased region" description="Polar residues" evidence="4">
    <location>
        <begin position="219"/>
        <end position="230"/>
    </location>
</feature>
<dbReference type="InterPro" id="IPR023393">
    <property type="entry name" value="START-like_dom_sf"/>
</dbReference>
<dbReference type="InterPro" id="IPR019498">
    <property type="entry name" value="MENTAL"/>
</dbReference>
<evidence type="ECO:0000313" key="8">
    <source>
        <dbReference type="EMBL" id="JAP68049.1"/>
    </source>
</evidence>
<dbReference type="PROSITE" id="PS51439">
    <property type="entry name" value="MENTAL"/>
    <property type="match status" value="1"/>
</dbReference>
<comment type="subcellular location">
    <subcellularLocation>
        <location evidence="1">Membrane</location>
        <topology evidence="1">Multi-pass membrane protein</topology>
    </subcellularLocation>
</comment>
<accession>A0A131XLU2</accession>
<reference evidence="8" key="1">
    <citation type="journal article" date="2017" name="Ticks Tick Borne Dis.">
        <title>An insight into the sialome of Hyalomma excavatum.</title>
        <authorList>
            <person name="Ribeiro J.M."/>
            <person name="Slovak M."/>
            <person name="Francischetti I.M."/>
        </authorList>
    </citation>
    <scope>NUCLEOTIDE SEQUENCE</scope>
    <source>
        <strain evidence="8">Samish</strain>
        <tissue evidence="8">Salivary glands</tissue>
    </source>
</reference>
<dbReference type="GO" id="GO:0031902">
    <property type="term" value="C:late endosome membrane"/>
    <property type="evidence" value="ECO:0007669"/>
    <property type="project" value="TreeGrafter"/>
</dbReference>
<dbReference type="InterPro" id="IPR051869">
    <property type="entry name" value="STARD3"/>
</dbReference>
<dbReference type="GO" id="GO:0140284">
    <property type="term" value="C:endoplasmic reticulum-endosome membrane contact site"/>
    <property type="evidence" value="ECO:0007669"/>
    <property type="project" value="TreeGrafter"/>
</dbReference>
<dbReference type="SUPFAM" id="SSF55961">
    <property type="entry name" value="Bet v1-like"/>
    <property type="match status" value="1"/>
</dbReference>
<dbReference type="SMART" id="SM00234">
    <property type="entry name" value="START"/>
    <property type="match status" value="1"/>
</dbReference>
<evidence type="ECO:0000256" key="1">
    <source>
        <dbReference type="ARBA" id="ARBA00004141"/>
    </source>
</evidence>
<keyword evidence="2 5" id="KW-0812">Transmembrane</keyword>
<organism evidence="8">
    <name type="scientific">Hyalomma excavatum</name>
    <dbReference type="NCBI Taxonomy" id="257692"/>
    <lineage>
        <taxon>Eukaryota</taxon>
        <taxon>Metazoa</taxon>
        <taxon>Ecdysozoa</taxon>
        <taxon>Arthropoda</taxon>
        <taxon>Chelicerata</taxon>
        <taxon>Arachnida</taxon>
        <taxon>Acari</taxon>
        <taxon>Parasitiformes</taxon>
        <taxon>Ixodida</taxon>
        <taxon>Ixodoidea</taxon>
        <taxon>Ixodidae</taxon>
        <taxon>Hyalomminae</taxon>
        <taxon>Hyalomma</taxon>
    </lineage>
</organism>
<dbReference type="GO" id="GO:0008289">
    <property type="term" value="F:lipid binding"/>
    <property type="evidence" value="ECO:0007669"/>
    <property type="project" value="InterPro"/>
</dbReference>
<feature type="transmembrane region" description="Helical" evidence="5">
    <location>
        <begin position="155"/>
        <end position="176"/>
    </location>
</feature>
<proteinExistence type="evidence at transcript level"/>
<evidence type="ECO:0000256" key="5">
    <source>
        <dbReference type="SAM" id="Phobius"/>
    </source>
</evidence>
<dbReference type="PROSITE" id="PS50848">
    <property type="entry name" value="START"/>
    <property type="match status" value="1"/>
</dbReference>
<feature type="region of interest" description="Disordered" evidence="4">
    <location>
        <begin position="205"/>
        <end position="233"/>
    </location>
</feature>
<feature type="domain" description="START" evidence="6">
    <location>
        <begin position="287"/>
        <end position="472"/>
    </location>
</feature>
<feature type="transmembrane region" description="Helical" evidence="5">
    <location>
        <begin position="96"/>
        <end position="117"/>
    </location>
</feature>
<dbReference type="GO" id="GO:0099044">
    <property type="term" value="P:vesicle tethering to endoplasmic reticulum"/>
    <property type="evidence" value="ECO:0007669"/>
    <property type="project" value="TreeGrafter"/>
</dbReference>
<dbReference type="InterPro" id="IPR002913">
    <property type="entry name" value="START_lipid-bd_dom"/>
</dbReference>
<dbReference type="PRINTS" id="PR00978">
    <property type="entry name" value="STARPROTEIN"/>
</dbReference>
<keyword evidence="3 5" id="KW-0472">Membrane</keyword>
<dbReference type="PANTHER" id="PTHR46121">
    <property type="entry name" value="STEROIDOGENIC ACUTE REGULATORY PROTEIN-LIKE"/>
    <property type="match status" value="1"/>
</dbReference>
<dbReference type="AlphaFoldDB" id="A0A131XLU2"/>
<dbReference type="InterPro" id="IPR000799">
    <property type="entry name" value="StAR-like"/>
</dbReference>